<dbReference type="GO" id="GO:0005634">
    <property type="term" value="C:nucleus"/>
    <property type="evidence" value="ECO:0007669"/>
    <property type="project" value="TreeGrafter"/>
</dbReference>
<evidence type="ECO:0000259" key="2">
    <source>
        <dbReference type="PROSITE" id="PS50174"/>
    </source>
</evidence>
<dbReference type="Pfam" id="PF07713">
    <property type="entry name" value="DUF1604"/>
    <property type="match status" value="1"/>
</dbReference>
<accession>A0A9P7GCP8</accession>
<evidence type="ECO:0000256" key="1">
    <source>
        <dbReference type="SAM" id="MobiDB-lite"/>
    </source>
</evidence>
<organism evidence="3 4">
    <name type="scientific">Asterophora parasitica</name>
    <dbReference type="NCBI Taxonomy" id="117018"/>
    <lineage>
        <taxon>Eukaryota</taxon>
        <taxon>Fungi</taxon>
        <taxon>Dikarya</taxon>
        <taxon>Basidiomycota</taxon>
        <taxon>Agaricomycotina</taxon>
        <taxon>Agaricomycetes</taxon>
        <taxon>Agaricomycetidae</taxon>
        <taxon>Agaricales</taxon>
        <taxon>Tricholomatineae</taxon>
        <taxon>Lyophyllaceae</taxon>
        <taxon>Asterophora</taxon>
    </lineage>
</organism>
<dbReference type="InterPro" id="IPR000467">
    <property type="entry name" value="G_patch_dom"/>
</dbReference>
<evidence type="ECO:0000313" key="4">
    <source>
        <dbReference type="Proteomes" id="UP000775547"/>
    </source>
</evidence>
<feature type="compositionally biased region" description="Low complexity" evidence="1">
    <location>
        <begin position="731"/>
        <end position="752"/>
    </location>
</feature>
<feature type="region of interest" description="Disordered" evidence="1">
    <location>
        <begin position="376"/>
        <end position="400"/>
    </location>
</feature>
<dbReference type="Pfam" id="PF26093">
    <property type="entry name" value="HTH_TGH"/>
    <property type="match status" value="1"/>
</dbReference>
<feature type="domain" description="G-patch" evidence="2">
    <location>
        <begin position="156"/>
        <end position="176"/>
    </location>
</feature>
<dbReference type="PANTHER" id="PTHR13384:SF19">
    <property type="entry name" value="G PATCH DOMAIN-CONTAINING PROTEIN 1"/>
    <property type="match status" value="1"/>
</dbReference>
<reference evidence="3" key="1">
    <citation type="submission" date="2020-07" db="EMBL/GenBank/DDBJ databases">
        <authorList>
            <person name="Nieuwenhuis M."/>
            <person name="Van De Peppel L.J.J."/>
        </authorList>
    </citation>
    <scope>NUCLEOTIDE SEQUENCE</scope>
    <source>
        <strain evidence="3">AP01</strain>
        <tissue evidence="3">Mycelium</tissue>
    </source>
</reference>
<feature type="region of interest" description="Disordered" evidence="1">
    <location>
        <begin position="569"/>
        <end position="590"/>
    </location>
</feature>
<dbReference type="Pfam" id="PF01585">
    <property type="entry name" value="G-patch"/>
    <property type="match status" value="1"/>
</dbReference>
<evidence type="ECO:0000313" key="3">
    <source>
        <dbReference type="EMBL" id="KAG5644860.1"/>
    </source>
</evidence>
<dbReference type="AlphaFoldDB" id="A0A9P7GCP8"/>
<feature type="compositionally biased region" description="Basic and acidic residues" evidence="1">
    <location>
        <begin position="92"/>
        <end position="105"/>
    </location>
</feature>
<feature type="region of interest" description="Disordered" evidence="1">
    <location>
        <begin position="650"/>
        <end position="856"/>
    </location>
</feature>
<dbReference type="PANTHER" id="PTHR13384">
    <property type="entry name" value="G PATCH DOMAIN-CONTAINING PROTEIN 1"/>
    <property type="match status" value="1"/>
</dbReference>
<dbReference type="GO" id="GO:0006397">
    <property type="term" value="P:mRNA processing"/>
    <property type="evidence" value="ECO:0007669"/>
    <property type="project" value="InterPro"/>
</dbReference>
<feature type="region of interest" description="Disordered" evidence="1">
    <location>
        <begin position="91"/>
        <end position="143"/>
    </location>
</feature>
<proteinExistence type="predicted"/>
<feature type="compositionally biased region" description="Acidic residues" evidence="1">
    <location>
        <begin position="705"/>
        <end position="724"/>
    </location>
</feature>
<sequence>MSSRLKRKLGDLGVDTSSRRANESFCLIGTPLPPLEKSKDTGEFVPLWKQDVRDEKGRRRLHGAFTGGFSAGYFNTVGSKEGWAPSTFVSSRSDRAKQKTARPEDFMDEEDLQELKDSRNLVDTTEEMDLTGTGRGEPEDDSMASALQASLLPPPSDSAGARILKKMGWRMGQGIGPRVSLRKRRLQDIQLSHGSRVPTENAANIPEDDDEGSKHTYAPRDTPVLLVDRKDNSHGLGYNPGMGLHDSAAGGKAGASGPRLAAGFGLGALNDADEDDLDVYDGSASASHRRRVAYDSLDRDEDDTVTIGGKSERGKRAPAVKQPASASAVFFRDGQSVLAGFILSDKPVSEDRWYVAAISRVFVGWTPDPRRVWNKYNNKENIPGQHEPPKPTGGWDSKITADERGSMLGETPLPSAPRSVFEFMSKKDRERLQNIAATKGQPGGTSSAHPPPSSSSTAPTPPQAIKIPHTEPSIAQAALRGFQPFASDPHKQSRYNAYLQSQLNTEAAGPALQPLPRQRTDEFNKEVEDYAKAALLFKPMSGAMAGRFTSAAVVDHGPKIIEGLYTPSHEDIARKEEERRKEEEENVSPKAHAVRMGMYGPLTRETKGWQPAKLLCKRFKVRDPNPEPEVAVPPESAAHGANWQQPDIPMAASSTSNEGEAFGYGTSNGPRDIANIGLGEDENQGRETLTYERPAMDVFKAIFASDDEDSDDDEEKEEKEELVEEPQLHEPSTSTVSLPPTSTAAASSGPAPVDTGTGPLDLRSFKPTFIPREGKARKEKDKDKGRDKDNDKEKKEKKKRKREKEKERRPVLSFAMDEEGADEVSPVPKPTKDRPKKKKKQRKEEGGGEDEDGMWVEKPAAEAVRNLVLAPPPQMPREGENGASSGELSRGRKRAVDFL</sequence>
<name>A0A9P7GCP8_9AGAR</name>
<dbReference type="PROSITE" id="PS50174">
    <property type="entry name" value="G_PATCH"/>
    <property type="match status" value="1"/>
</dbReference>
<dbReference type="Proteomes" id="UP000775547">
    <property type="component" value="Unassembled WGS sequence"/>
</dbReference>
<protein>
    <recommendedName>
        <fullName evidence="2">G-patch domain-containing protein</fullName>
    </recommendedName>
</protein>
<gene>
    <name evidence="3" type="ORF">DXG03_007501</name>
</gene>
<feature type="region of interest" description="Disordered" evidence="1">
    <location>
        <begin position="870"/>
        <end position="899"/>
    </location>
</feature>
<dbReference type="InterPro" id="IPR011666">
    <property type="entry name" value="DUF1604"/>
</dbReference>
<feature type="compositionally biased region" description="Basic and acidic residues" evidence="1">
    <location>
        <begin position="569"/>
        <end position="583"/>
    </location>
</feature>
<reference evidence="3" key="2">
    <citation type="submission" date="2021-10" db="EMBL/GenBank/DDBJ databases">
        <title>Phylogenomics reveals ancestral predisposition of the termite-cultivated fungus Termitomyces towards a domesticated lifestyle.</title>
        <authorList>
            <person name="Auxier B."/>
            <person name="Grum-Grzhimaylo A."/>
            <person name="Cardenas M.E."/>
            <person name="Lodge J.D."/>
            <person name="Laessoe T."/>
            <person name="Pedersen O."/>
            <person name="Smith M.E."/>
            <person name="Kuyper T.W."/>
            <person name="Franco-Molano E.A."/>
            <person name="Baroni T.J."/>
            <person name="Aanen D.K."/>
        </authorList>
    </citation>
    <scope>NUCLEOTIDE SEQUENCE</scope>
    <source>
        <strain evidence="3">AP01</strain>
        <tissue evidence="3">Mycelium</tissue>
    </source>
</reference>
<feature type="region of interest" description="Disordered" evidence="1">
    <location>
        <begin position="190"/>
        <end position="220"/>
    </location>
</feature>
<comment type="caution">
    <text evidence="3">The sequence shown here is derived from an EMBL/GenBank/DDBJ whole genome shotgun (WGS) entry which is preliminary data.</text>
</comment>
<feature type="compositionally biased region" description="Basic and acidic residues" evidence="1">
    <location>
        <begin position="772"/>
        <end position="794"/>
    </location>
</feature>
<dbReference type="EMBL" id="JABCKV010000056">
    <property type="protein sequence ID" value="KAG5644860.1"/>
    <property type="molecule type" value="Genomic_DNA"/>
</dbReference>
<dbReference type="GO" id="GO:0003723">
    <property type="term" value="F:RNA binding"/>
    <property type="evidence" value="ECO:0007669"/>
    <property type="project" value="TreeGrafter"/>
</dbReference>
<keyword evidence="4" id="KW-1185">Reference proteome</keyword>
<dbReference type="OrthoDB" id="20507at2759"/>
<feature type="region of interest" description="Disordered" evidence="1">
    <location>
        <begin position="437"/>
        <end position="466"/>
    </location>
</feature>